<reference evidence="1" key="1">
    <citation type="journal article" date="2015" name="Nature">
        <title>Complex archaea that bridge the gap between prokaryotes and eukaryotes.</title>
        <authorList>
            <person name="Spang A."/>
            <person name="Saw J.H."/>
            <person name="Jorgensen S.L."/>
            <person name="Zaremba-Niedzwiedzka K."/>
            <person name="Martijn J."/>
            <person name="Lind A.E."/>
            <person name="van Eijk R."/>
            <person name="Schleper C."/>
            <person name="Guy L."/>
            <person name="Ettema T.J."/>
        </authorList>
    </citation>
    <scope>NUCLEOTIDE SEQUENCE</scope>
</reference>
<evidence type="ECO:0000313" key="1">
    <source>
        <dbReference type="EMBL" id="KKM22930.1"/>
    </source>
</evidence>
<feature type="non-terminal residue" evidence="1">
    <location>
        <position position="1"/>
    </location>
</feature>
<gene>
    <name evidence="1" type="ORF">LCGC14_1620310</name>
</gene>
<comment type="caution">
    <text evidence="1">The sequence shown here is derived from an EMBL/GenBank/DDBJ whole genome shotgun (WGS) entry which is preliminary data.</text>
</comment>
<proteinExistence type="predicted"/>
<dbReference type="EMBL" id="LAZR01013229">
    <property type="protein sequence ID" value="KKM22930.1"/>
    <property type="molecule type" value="Genomic_DNA"/>
</dbReference>
<dbReference type="AlphaFoldDB" id="A0A0F9L5M1"/>
<sequence>LNKIIPKFDKFYANELKRVPERGAPVLMITRERGTLHKKEFPVYDDLKNTQGISIINNPSVNFLLVFNSTQAIFSGGMLDKEELSKSILIVTTVKEKQKLRLIAEIFSSMLPTFMRK</sequence>
<accession>A0A0F9L5M1</accession>
<organism evidence="1">
    <name type="scientific">marine sediment metagenome</name>
    <dbReference type="NCBI Taxonomy" id="412755"/>
    <lineage>
        <taxon>unclassified sequences</taxon>
        <taxon>metagenomes</taxon>
        <taxon>ecological metagenomes</taxon>
    </lineage>
</organism>
<protein>
    <submittedName>
        <fullName evidence="1">Uncharacterized protein</fullName>
    </submittedName>
</protein>
<name>A0A0F9L5M1_9ZZZZ</name>